<reference evidence="2 3" key="1">
    <citation type="journal article" date="2019" name="Nat. Ecol. Evol.">
        <title>Megaphylogeny resolves global patterns of mushroom evolution.</title>
        <authorList>
            <person name="Varga T."/>
            <person name="Krizsan K."/>
            <person name="Foldi C."/>
            <person name="Dima B."/>
            <person name="Sanchez-Garcia M."/>
            <person name="Sanchez-Ramirez S."/>
            <person name="Szollosi G.J."/>
            <person name="Szarkandi J.G."/>
            <person name="Papp V."/>
            <person name="Albert L."/>
            <person name="Andreopoulos W."/>
            <person name="Angelini C."/>
            <person name="Antonin V."/>
            <person name="Barry K.W."/>
            <person name="Bougher N.L."/>
            <person name="Buchanan P."/>
            <person name="Buyck B."/>
            <person name="Bense V."/>
            <person name="Catcheside P."/>
            <person name="Chovatia M."/>
            <person name="Cooper J."/>
            <person name="Damon W."/>
            <person name="Desjardin D."/>
            <person name="Finy P."/>
            <person name="Geml J."/>
            <person name="Haridas S."/>
            <person name="Hughes K."/>
            <person name="Justo A."/>
            <person name="Karasinski D."/>
            <person name="Kautmanova I."/>
            <person name="Kiss B."/>
            <person name="Kocsube S."/>
            <person name="Kotiranta H."/>
            <person name="LaButti K.M."/>
            <person name="Lechner B.E."/>
            <person name="Liimatainen K."/>
            <person name="Lipzen A."/>
            <person name="Lukacs Z."/>
            <person name="Mihaltcheva S."/>
            <person name="Morgado L.N."/>
            <person name="Niskanen T."/>
            <person name="Noordeloos M.E."/>
            <person name="Ohm R.A."/>
            <person name="Ortiz-Santana B."/>
            <person name="Ovrebo C."/>
            <person name="Racz N."/>
            <person name="Riley R."/>
            <person name="Savchenko A."/>
            <person name="Shiryaev A."/>
            <person name="Soop K."/>
            <person name="Spirin V."/>
            <person name="Szebenyi C."/>
            <person name="Tomsovsky M."/>
            <person name="Tulloss R.E."/>
            <person name="Uehling J."/>
            <person name="Grigoriev I.V."/>
            <person name="Vagvolgyi C."/>
            <person name="Papp T."/>
            <person name="Martin F.M."/>
            <person name="Miettinen O."/>
            <person name="Hibbett D.S."/>
            <person name="Nagy L.G."/>
        </authorList>
    </citation>
    <scope>NUCLEOTIDE SEQUENCE [LARGE SCALE GENOMIC DNA]</scope>
    <source>
        <strain evidence="2 3">CBS 962.96</strain>
    </source>
</reference>
<feature type="compositionally biased region" description="Polar residues" evidence="1">
    <location>
        <begin position="141"/>
        <end position="150"/>
    </location>
</feature>
<name>A0A4S8MJC2_DENBC</name>
<gene>
    <name evidence="2" type="ORF">K435DRAFT_962853</name>
</gene>
<proteinExistence type="predicted"/>
<feature type="region of interest" description="Disordered" evidence="1">
    <location>
        <begin position="139"/>
        <end position="169"/>
    </location>
</feature>
<dbReference type="EMBL" id="ML179073">
    <property type="protein sequence ID" value="THV02890.1"/>
    <property type="molecule type" value="Genomic_DNA"/>
</dbReference>
<protein>
    <submittedName>
        <fullName evidence="2">Uncharacterized protein</fullName>
    </submittedName>
</protein>
<accession>A0A4S8MJC2</accession>
<sequence>MTVGEIKAFLTSRINPISSAAEISGFKYVGVWGFPMKRLQVSQQSTRLRPTKTTSGTRSAEFGHLAPHLAVDQNPPVSRIVDLRIRSNGDLSMIKLVCQTIFDPKNSLVHTTANYARVATESKPIKTEHLSFLVELGKDSLSPTQPTKSPVYSPVSAVPDDLLSLSPDA</sequence>
<evidence type="ECO:0000256" key="1">
    <source>
        <dbReference type="SAM" id="MobiDB-lite"/>
    </source>
</evidence>
<dbReference type="AlphaFoldDB" id="A0A4S8MJC2"/>
<dbReference type="Proteomes" id="UP000297245">
    <property type="component" value="Unassembled WGS sequence"/>
</dbReference>
<evidence type="ECO:0000313" key="2">
    <source>
        <dbReference type="EMBL" id="THV02890.1"/>
    </source>
</evidence>
<evidence type="ECO:0000313" key="3">
    <source>
        <dbReference type="Proteomes" id="UP000297245"/>
    </source>
</evidence>
<organism evidence="2 3">
    <name type="scientific">Dendrothele bispora (strain CBS 962.96)</name>
    <dbReference type="NCBI Taxonomy" id="1314807"/>
    <lineage>
        <taxon>Eukaryota</taxon>
        <taxon>Fungi</taxon>
        <taxon>Dikarya</taxon>
        <taxon>Basidiomycota</taxon>
        <taxon>Agaricomycotina</taxon>
        <taxon>Agaricomycetes</taxon>
        <taxon>Agaricomycetidae</taxon>
        <taxon>Agaricales</taxon>
        <taxon>Agaricales incertae sedis</taxon>
        <taxon>Dendrothele</taxon>
    </lineage>
</organism>
<keyword evidence="3" id="KW-1185">Reference proteome</keyword>